<dbReference type="GO" id="GO:0008017">
    <property type="term" value="F:microtubule binding"/>
    <property type="evidence" value="ECO:0007669"/>
    <property type="project" value="TreeGrafter"/>
</dbReference>
<dbReference type="Proteomes" id="UP000504611">
    <property type="component" value="Unplaced"/>
</dbReference>
<evidence type="ECO:0000256" key="3">
    <source>
        <dbReference type="PROSITE-ProRule" id="PRU00221"/>
    </source>
</evidence>
<dbReference type="KEGG" id="ncc:104946698"/>
<feature type="compositionally biased region" description="Basic and acidic residues" evidence="4">
    <location>
        <begin position="46"/>
        <end position="59"/>
    </location>
</feature>
<protein>
    <submittedName>
        <fullName evidence="6">Echinoderm microtubule-associated protein-like 6</fullName>
    </submittedName>
</protein>
<accession>A0A6I9N9M2</accession>
<dbReference type="GeneID" id="104946698"/>
<dbReference type="RefSeq" id="XP_010770875.1">
    <property type="nucleotide sequence ID" value="XM_010772573.1"/>
</dbReference>
<sequence length="140" mass="15593">GQFAKFKKYVGHSSNVTNVRWSNDDSLLLSVGGGDTALMIWTREPGGGHKESRESRAVDSEESDDDPEEDGGYDSDVAREKAVDYITKIYSASIRNMTGTRPHLQHREVPVEERPPVSRAAPLPEKLLKNNVSKKKKLVE</sequence>
<dbReference type="PANTHER" id="PTHR13720">
    <property type="entry name" value="WD-40 REPEAT PROTEIN"/>
    <property type="match status" value="1"/>
</dbReference>
<feature type="region of interest" description="Disordered" evidence="4">
    <location>
        <begin position="40"/>
        <end position="78"/>
    </location>
</feature>
<dbReference type="PROSITE" id="PS50294">
    <property type="entry name" value="WD_REPEATS_REGION"/>
    <property type="match status" value="1"/>
</dbReference>
<name>A0A6I9N9M2_9TELE</name>
<dbReference type="InterPro" id="IPR050630">
    <property type="entry name" value="WD_repeat_EMAP"/>
</dbReference>
<dbReference type="PANTHER" id="PTHR13720:SF52">
    <property type="entry name" value="ECHINODERM MICROTUBULE-ASSOCIATED PROTEIN-LIKE 6"/>
    <property type="match status" value="1"/>
</dbReference>
<dbReference type="Gene3D" id="2.130.10.10">
    <property type="entry name" value="YVTN repeat-like/Quinoprotein amine dehydrogenase"/>
    <property type="match status" value="1"/>
</dbReference>
<keyword evidence="2" id="KW-0677">Repeat</keyword>
<keyword evidence="1 3" id="KW-0853">WD repeat</keyword>
<dbReference type="InterPro" id="IPR015943">
    <property type="entry name" value="WD40/YVTN_repeat-like_dom_sf"/>
</dbReference>
<dbReference type="PROSITE" id="PS50082">
    <property type="entry name" value="WD_REPEATS_2"/>
    <property type="match status" value="1"/>
</dbReference>
<proteinExistence type="predicted"/>
<organism evidence="5 6">
    <name type="scientific">Notothenia coriiceps</name>
    <name type="common">black rockcod</name>
    <dbReference type="NCBI Taxonomy" id="8208"/>
    <lineage>
        <taxon>Eukaryota</taxon>
        <taxon>Metazoa</taxon>
        <taxon>Chordata</taxon>
        <taxon>Craniata</taxon>
        <taxon>Vertebrata</taxon>
        <taxon>Euteleostomi</taxon>
        <taxon>Actinopterygii</taxon>
        <taxon>Neopterygii</taxon>
        <taxon>Teleostei</taxon>
        <taxon>Neoteleostei</taxon>
        <taxon>Acanthomorphata</taxon>
        <taxon>Eupercaria</taxon>
        <taxon>Perciformes</taxon>
        <taxon>Notothenioidei</taxon>
        <taxon>Nototheniidae</taxon>
        <taxon>Notothenia</taxon>
    </lineage>
</organism>
<feature type="region of interest" description="Disordered" evidence="4">
    <location>
        <begin position="97"/>
        <end position="140"/>
    </location>
</feature>
<evidence type="ECO:0000313" key="5">
    <source>
        <dbReference type="Proteomes" id="UP000504611"/>
    </source>
</evidence>
<reference evidence="6" key="1">
    <citation type="submission" date="2025-08" db="UniProtKB">
        <authorList>
            <consortium name="RefSeq"/>
        </authorList>
    </citation>
    <scope>IDENTIFICATION</scope>
    <source>
        <tissue evidence="6">Muscle</tissue>
    </source>
</reference>
<evidence type="ECO:0000313" key="6">
    <source>
        <dbReference type="RefSeq" id="XP_010770875.1"/>
    </source>
</evidence>
<dbReference type="InterPro" id="IPR001680">
    <property type="entry name" value="WD40_rpt"/>
</dbReference>
<feature type="compositionally biased region" description="Acidic residues" evidence="4">
    <location>
        <begin position="60"/>
        <end position="73"/>
    </location>
</feature>
<evidence type="ECO:0000256" key="1">
    <source>
        <dbReference type="ARBA" id="ARBA00022574"/>
    </source>
</evidence>
<feature type="non-terminal residue" evidence="6">
    <location>
        <position position="1"/>
    </location>
</feature>
<feature type="compositionally biased region" description="Basic and acidic residues" evidence="4">
    <location>
        <begin position="105"/>
        <end position="116"/>
    </location>
</feature>
<dbReference type="OrthoDB" id="8914025at2759"/>
<evidence type="ECO:0000256" key="2">
    <source>
        <dbReference type="ARBA" id="ARBA00022737"/>
    </source>
</evidence>
<gene>
    <name evidence="6" type="primary">LOC104946698</name>
</gene>
<keyword evidence="5" id="KW-1185">Reference proteome</keyword>
<feature type="non-terminal residue" evidence="6">
    <location>
        <position position="140"/>
    </location>
</feature>
<dbReference type="SMART" id="SM00320">
    <property type="entry name" value="WD40"/>
    <property type="match status" value="1"/>
</dbReference>
<dbReference type="AlphaFoldDB" id="A0A6I9N9M2"/>
<feature type="repeat" description="WD" evidence="3">
    <location>
        <begin position="9"/>
        <end position="41"/>
    </location>
</feature>
<evidence type="ECO:0000256" key="4">
    <source>
        <dbReference type="SAM" id="MobiDB-lite"/>
    </source>
</evidence>